<dbReference type="PANTHER" id="PTHR11409">
    <property type="entry name" value="ADENOSINE DEAMINASE"/>
    <property type="match status" value="1"/>
</dbReference>
<dbReference type="OMA" id="AFCTERM"/>
<comment type="similarity">
    <text evidence="2">Belongs to the metallo-dependent hydrolases superfamily. Adenosine and AMP deaminases family.</text>
</comment>
<dbReference type="GeneID" id="14915477"/>
<dbReference type="GO" id="GO:0006154">
    <property type="term" value="P:adenosine catabolic process"/>
    <property type="evidence" value="ECO:0007669"/>
    <property type="project" value="TreeGrafter"/>
</dbReference>
<dbReference type="InterPro" id="IPR001365">
    <property type="entry name" value="A_deaminase_dom"/>
</dbReference>
<keyword evidence="9" id="KW-1185">Reference proteome</keyword>
<dbReference type="GO" id="GO:0060169">
    <property type="term" value="P:negative regulation of adenosine receptor signaling pathway"/>
    <property type="evidence" value="ECO:0007669"/>
    <property type="project" value="TreeGrafter"/>
</dbReference>
<accession>L8GRQ8</accession>
<organism evidence="8 9">
    <name type="scientific">Acanthamoeba castellanii (strain ATCC 30010 / Neff)</name>
    <dbReference type="NCBI Taxonomy" id="1257118"/>
    <lineage>
        <taxon>Eukaryota</taxon>
        <taxon>Amoebozoa</taxon>
        <taxon>Discosea</taxon>
        <taxon>Longamoebia</taxon>
        <taxon>Centramoebida</taxon>
        <taxon>Acanthamoebidae</taxon>
        <taxon>Acanthamoeba</taxon>
    </lineage>
</organism>
<keyword evidence="6" id="KW-0862">Zinc</keyword>
<dbReference type="InterPro" id="IPR032466">
    <property type="entry name" value="Metal_Hydrolase"/>
</dbReference>
<dbReference type="GO" id="GO:0046872">
    <property type="term" value="F:metal ion binding"/>
    <property type="evidence" value="ECO:0007669"/>
    <property type="project" value="UniProtKB-KW"/>
</dbReference>
<dbReference type="PANTHER" id="PTHR11409:SF43">
    <property type="entry name" value="ADENOSINE DEAMINASE"/>
    <property type="match status" value="1"/>
</dbReference>
<dbReference type="KEGG" id="acan:ACA1_129550"/>
<dbReference type="GO" id="GO:0009897">
    <property type="term" value="C:external side of plasma membrane"/>
    <property type="evidence" value="ECO:0007669"/>
    <property type="project" value="TreeGrafter"/>
</dbReference>
<evidence type="ECO:0000256" key="6">
    <source>
        <dbReference type="ARBA" id="ARBA00022833"/>
    </source>
</evidence>
<dbReference type="EMBL" id="KB008043">
    <property type="protein sequence ID" value="ELR14831.1"/>
    <property type="molecule type" value="Genomic_DNA"/>
</dbReference>
<evidence type="ECO:0000256" key="2">
    <source>
        <dbReference type="ARBA" id="ARBA00006676"/>
    </source>
</evidence>
<dbReference type="GO" id="GO:0046103">
    <property type="term" value="P:inosine biosynthetic process"/>
    <property type="evidence" value="ECO:0007669"/>
    <property type="project" value="TreeGrafter"/>
</dbReference>
<dbReference type="Gene3D" id="3.20.20.140">
    <property type="entry name" value="Metal-dependent hydrolases"/>
    <property type="match status" value="1"/>
</dbReference>
<dbReference type="STRING" id="1257118.L8GRQ8"/>
<evidence type="ECO:0000256" key="4">
    <source>
        <dbReference type="ARBA" id="ARBA00022723"/>
    </source>
</evidence>
<evidence type="ECO:0000256" key="5">
    <source>
        <dbReference type="ARBA" id="ARBA00022801"/>
    </source>
</evidence>
<name>L8GRQ8_ACACF</name>
<dbReference type="GO" id="GO:0043103">
    <property type="term" value="P:hypoxanthine salvage"/>
    <property type="evidence" value="ECO:0007669"/>
    <property type="project" value="TreeGrafter"/>
</dbReference>
<proteinExistence type="inferred from homology"/>
<evidence type="ECO:0000313" key="9">
    <source>
        <dbReference type="Proteomes" id="UP000011083"/>
    </source>
</evidence>
<dbReference type="AlphaFoldDB" id="L8GRQ8"/>
<dbReference type="Pfam" id="PF00962">
    <property type="entry name" value="A_deaminase"/>
    <property type="match status" value="1"/>
</dbReference>
<dbReference type="RefSeq" id="XP_004336844.1">
    <property type="nucleotide sequence ID" value="XM_004336796.1"/>
</dbReference>
<evidence type="ECO:0000256" key="1">
    <source>
        <dbReference type="ARBA" id="ARBA00001947"/>
    </source>
</evidence>
<keyword evidence="4" id="KW-0479">Metal-binding</keyword>
<dbReference type="OrthoDB" id="272271at2759"/>
<dbReference type="GO" id="GO:0005829">
    <property type="term" value="C:cytosol"/>
    <property type="evidence" value="ECO:0007669"/>
    <property type="project" value="TreeGrafter"/>
</dbReference>
<feature type="domain" description="Adenosine deaminase" evidence="7">
    <location>
        <begin position="21"/>
        <end position="194"/>
    </location>
</feature>
<dbReference type="GO" id="GO:0004000">
    <property type="term" value="F:adenosine deaminase activity"/>
    <property type="evidence" value="ECO:0007669"/>
    <property type="project" value="TreeGrafter"/>
</dbReference>
<protein>
    <recommendedName>
        <fullName evidence="3">adenosine deaminase</fullName>
        <ecNumber evidence="3">3.5.4.4</ecNumber>
    </recommendedName>
</protein>
<keyword evidence="5" id="KW-0378">Hydrolase</keyword>
<dbReference type="EC" id="3.5.4.4" evidence="3"/>
<dbReference type="Proteomes" id="UP000011083">
    <property type="component" value="Unassembled WGS sequence"/>
</dbReference>
<dbReference type="VEuPathDB" id="AmoebaDB:ACA1_129550"/>
<sequence length="198" mass="22358">MKRAVLNKHTPLSEDIIRKLPKAELHLHLDGSVRIGTIIELAEEQGVALPSTNYDELKDKIYVGEDCTSLVDYLRAFDITLSVLQKPYAITRVMYEVCEDAVADGVRYLEVRFSPILHTKEGMSLSQVMEAICEGQLMAEHNLPIFCRIIVCGMRQLDPKDTENLAEIAWRYKDKGVAGFDLAGPEYGFRSKTHKPAF</sequence>
<evidence type="ECO:0000256" key="3">
    <source>
        <dbReference type="ARBA" id="ARBA00012784"/>
    </source>
</evidence>
<reference evidence="8 9" key="1">
    <citation type="journal article" date="2013" name="Genome Biol.">
        <title>Genome of Acanthamoeba castellanii highlights extensive lateral gene transfer and early evolution of tyrosine kinase signaling.</title>
        <authorList>
            <person name="Clarke M."/>
            <person name="Lohan A.J."/>
            <person name="Liu B."/>
            <person name="Lagkouvardos I."/>
            <person name="Roy S."/>
            <person name="Zafar N."/>
            <person name="Bertelli C."/>
            <person name="Schilde C."/>
            <person name="Kianianmomeni A."/>
            <person name="Burglin T.R."/>
            <person name="Frech C."/>
            <person name="Turcotte B."/>
            <person name="Kopec K.O."/>
            <person name="Synnott J.M."/>
            <person name="Choo C."/>
            <person name="Paponov I."/>
            <person name="Finkler A."/>
            <person name="Soon Heng Tan C."/>
            <person name="Hutchins A.P."/>
            <person name="Weinmeier T."/>
            <person name="Rattei T."/>
            <person name="Chu J.S."/>
            <person name="Gimenez G."/>
            <person name="Irimia M."/>
            <person name="Rigden D.J."/>
            <person name="Fitzpatrick D.A."/>
            <person name="Lorenzo-Morales J."/>
            <person name="Bateman A."/>
            <person name="Chiu C.H."/>
            <person name="Tang P."/>
            <person name="Hegemann P."/>
            <person name="Fromm H."/>
            <person name="Raoult D."/>
            <person name="Greub G."/>
            <person name="Miranda-Saavedra D."/>
            <person name="Chen N."/>
            <person name="Nash P."/>
            <person name="Ginger M.L."/>
            <person name="Horn M."/>
            <person name="Schaap P."/>
            <person name="Caler L."/>
            <person name="Loftus B."/>
        </authorList>
    </citation>
    <scope>NUCLEOTIDE SEQUENCE [LARGE SCALE GENOMIC DNA]</scope>
    <source>
        <strain evidence="8 9">Neff</strain>
    </source>
</reference>
<dbReference type="SUPFAM" id="SSF51556">
    <property type="entry name" value="Metallo-dependent hydrolases"/>
    <property type="match status" value="1"/>
</dbReference>
<dbReference type="InterPro" id="IPR006330">
    <property type="entry name" value="Ado/ade_deaminase"/>
</dbReference>
<evidence type="ECO:0000313" key="8">
    <source>
        <dbReference type="EMBL" id="ELR14831.1"/>
    </source>
</evidence>
<gene>
    <name evidence="8" type="ORF">ACA1_129550</name>
</gene>
<comment type="cofactor">
    <cofactor evidence="1">
        <name>Zn(2+)</name>
        <dbReference type="ChEBI" id="CHEBI:29105"/>
    </cofactor>
</comment>
<evidence type="ECO:0000259" key="7">
    <source>
        <dbReference type="Pfam" id="PF00962"/>
    </source>
</evidence>